<dbReference type="RefSeq" id="XP_026603357.1">
    <property type="nucleotide sequence ID" value="XM_026747525.1"/>
</dbReference>
<dbReference type="AlphaFoldDB" id="A0A3D8RX67"/>
<feature type="compositionally biased region" description="Pro residues" evidence="3">
    <location>
        <begin position="1"/>
        <end position="11"/>
    </location>
</feature>
<proteinExistence type="predicted"/>
<dbReference type="Gene3D" id="1.25.40.20">
    <property type="entry name" value="Ankyrin repeat-containing domain"/>
    <property type="match status" value="2"/>
</dbReference>
<keyword evidence="2" id="KW-0040">ANK repeat</keyword>
<dbReference type="EMBL" id="PVWQ01000006">
    <property type="protein sequence ID" value="RDW78657.1"/>
    <property type="molecule type" value="Genomic_DNA"/>
</dbReference>
<dbReference type="SUPFAM" id="SSF48403">
    <property type="entry name" value="Ankyrin repeat"/>
    <property type="match status" value="1"/>
</dbReference>
<sequence>MSNEPLPPPQSTAPGWTKVSSDGSSRWQAQDPVLRRAQISRLVDTLSDHEYSSSNLQTQGHRAINVQAFHALETISKSDPLAYQWLPIAHRRRQRQFEEILAERQERSDQEARARETGRLLPRDRQQMAVMGQGCRYEDIPLIESNDLTFITETPQFLGPRPAYYNDFETACRVGLAATVQATISTETCTSTPAFLHHGLCLAVKAGNVEVARYLLASGAPIVRKTPEHILSAPRDKQIPLFELFIECGWTPNTPGMYGAVLLPSVMTDHSLLKWFLAHGANPNLGQQQEHRFGHPVNNSCVALEKAAYRGDVEAVRILLDAGAVIQNGFPLHAAAGACSPDWDPRTGRFNPSKDFDRSMIPVLSLLVAHGADVNQYQGPQRGNQVPNYAIVEAVRAGAVERVRWLLENGADPALKGSWGSAAEYASRMGSDEMMSVLQPGVDARKT</sequence>
<dbReference type="GeneID" id="38115879"/>
<dbReference type="GO" id="GO:0005634">
    <property type="term" value="C:nucleus"/>
    <property type="evidence" value="ECO:0007669"/>
    <property type="project" value="TreeGrafter"/>
</dbReference>
<dbReference type="STRING" id="1810919.A0A3D8RX67"/>
<dbReference type="PANTHER" id="PTHR24189">
    <property type="entry name" value="MYOTROPHIN"/>
    <property type="match status" value="1"/>
</dbReference>
<dbReference type="PANTHER" id="PTHR24189:SF50">
    <property type="entry name" value="ANKYRIN REPEAT AND SOCS BOX PROTEIN 2"/>
    <property type="match status" value="1"/>
</dbReference>
<name>A0A3D8RX67_9EURO</name>
<dbReference type="InterPro" id="IPR050745">
    <property type="entry name" value="Multifunctional_regulatory"/>
</dbReference>
<dbReference type="OrthoDB" id="194358at2759"/>
<feature type="region of interest" description="Disordered" evidence="3">
    <location>
        <begin position="1"/>
        <end position="31"/>
    </location>
</feature>
<dbReference type="Proteomes" id="UP000256690">
    <property type="component" value="Unassembled WGS sequence"/>
</dbReference>
<dbReference type="SMART" id="SM00248">
    <property type="entry name" value="ANK"/>
    <property type="match status" value="3"/>
</dbReference>
<dbReference type="InterPro" id="IPR036770">
    <property type="entry name" value="Ankyrin_rpt-contain_sf"/>
</dbReference>
<evidence type="ECO:0000256" key="3">
    <source>
        <dbReference type="SAM" id="MobiDB-lite"/>
    </source>
</evidence>
<evidence type="ECO:0000256" key="1">
    <source>
        <dbReference type="ARBA" id="ARBA00022737"/>
    </source>
</evidence>
<dbReference type="InterPro" id="IPR002110">
    <property type="entry name" value="Ankyrin_rpt"/>
</dbReference>
<feature type="compositionally biased region" description="Polar residues" evidence="3">
    <location>
        <begin position="12"/>
        <end position="28"/>
    </location>
</feature>
<accession>A0A3D8RX67</accession>
<gene>
    <name evidence="4" type="ORF">DSM5745_05509</name>
</gene>
<organism evidence="4 5">
    <name type="scientific">Aspergillus mulundensis</name>
    <dbReference type="NCBI Taxonomy" id="1810919"/>
    <lineage>
        <taxon>Eukaryota</taxon>
        <taxon>Fungi</taxon>
        <taxon>Dikarya</taxon>
        <taxon>Ascomycota</taxon>
        <taxon>Pezizomycotina</taxon>
        <taxon>Eurotiomycetes</taxon>
        <taxon>Eurotiomycetidae</taxon>
        <taxon>Eurotiales</taxon>
        <taxon>Aspergillaceae</taxon>
        <taxon>Aspergillus</taxon>
        <taxon>Aspergillus subgen. Nidulantes</taxon>
    </lineage>
</organism>
<reference evidence="4 5" key="1">
    <citation type="journal article" date="2018" name="IMA Fungus">
        <title>IMA Genome-F 9: Draft genome sequence of Annulohypoxylon stygium, Aspergillus mulundensis, Berkeleyomyces basicola (syn. Thielaviopsis basicola), Ceratocystis smalleyi, two Cercospora beticola strains, Coleophoma cylindrospora, Fusarium fracticaudum, Phialophora cf. hyalina, and Morchella septimelata.</title>
        <authorList>
            <person name="Wingfield B.D."/>
            <person name="Bills G.F."/>
            <person name="Dong Y."/>
            <person name="Huang W."/>
            <person name="Nel W.J."/>
            <person name="Swalarsk-Parry B.S."/>
            <person name="Vaghefi N."/>
            <person name="Wilken P.M."/>
            <person name="An Z."/>
            <person name="de Beer Z.W."/>
            <person name="De Vos L."/>
            <person name="Chen L."/>
            <person name="Duong T.A."/>
            <person name="Gao Y."/>
            <person name="Hammerbacher A."/>
            <person name="Kikkert J.R."/>
            <person name="Li Y."/>
            <person name="Li H."/>
            <person name="Li K."/>
            <person name="Li Q."/>
            <person name="Liu X."/>
            <person name="Ma X."/>
            <person name="Naidoo K."/>
            <person name="Pethybridge S.J."/>
            <person name="Sun J."/>
            <person name="Steenkamp E.T."/>
            <person name="van der Nest M.A."/>
            <person name="van Wyk S."/>
            <person name="Wingfield M.J."/>
            <person name="Xiong C."/>
            <person name="Yue Q."/>
            <person name="Zhang X."/>
        </authorList>
    </citation>
    <scope>NUCLEOTIDE SEQUENCE [LARGE SCALE GENOMIC DNA]</scope>
    <source>
        <strain evidence="4 5">DSM 5745</strain>
    </source>
</reference>
<protein>
    <submittedName>
        <fullName evidence="4">Uncharacterized protein</fullName>
    </submittedName>
</protein>
<comment type="caution">
    <text evidence="4">The sequence shown here is derived from an EMBL/GenBank/DDBJ whole genome shotgun (WGS) entry which is preliminary data.</text>
</comment>
<keyword evidence="5" id="KW-1185">Reference proteome</keyword>
<evidence type="ECO:0000313" key="5">
    <source>
        <dbReference type="Proteomes" id="UP000256690"/>
    </source>
</evidence>
<evidence type="ECO:0000313" key="4">
    <source>
        <dbReference type="EMBL" id="RDW78657.1"/>
    </source>
</evidence>
<keyword evidence="1" id="KW-0677">Repeat</keyword>
<dbReference type="GO" id="GO:0005737">
    <property type="term" value="C:cytoplasm"/>
    <property type="evidence" value="ECO:0007669"/>
    <property type="project" value="TreeGrafter"/>
</dbReference>
<evidence type="ECO:0000256" key="2">
    <source>
        <dbReference type="ARBA" id="ARBA00023043"/>
    </source>
</evidence>